<keyword evidence="2" id="KW-0812">Transmembrane</keyword>
<feature type="transmembrane region" description="Helical" evidence="2">
    <location>
        <begin position="262"/>
        <end position="281"/>
    </location>
</feature>
<proteinExistence type="predicted"/>
<feature type="compositionally biased region" description="Basic and acidic residues" evidence="1">
    <location>
        <begin position="377"/>
        <end position="389"/>
    </location>
</feature>
<evidence type="ECO:0000256" key="2">
    <source>
        <dbReference type="SAM" id="Phobius"/>
    </source>
</evidence>
<organism evidence="4 5">
    <name type="scientific">Streptomyces mooreae</name>
    <dbReference type="NCBI Taxonomy" id="3075523"/>
    <lineage>
        <taxon>Bacteria</taxon>
        <taxon>Bacillati</taxon>
        <taxon>Actinomycetota</taxon>
        <taxon>Actinomycetes</taxon>
        <taxon>Kitasatosporales</taxon>
        <taxon>Streptomycetaceae</taxon>
        <taxon>Streptomyces</taxon>
    </lineage>
</organism>
<dbReference type="RefSeq" id="WP_311622426.1">
    <property type="nucleotide sequence ID" value="NZ_JAVRFE010000004.1"/>
</dbReference>
<dbReference type="GO" id="GO:0016746">
    <property type="term" value="F:acyltransferase activity"/>
    <property type="evidence" value="ECO:0007669"/>
    <property type="project" value="UniProtKB-KW"/>
</dbReference>
<dbReference type="EMBL" id="JAVRFE010000004">
    <property type="protein sequence ID" value="MDT0455009.1"/>
    <property type="molecule type" value="Genomic_DNA"/>
</dbReference>
<dbReference type="InterPro" id="IPR050879">
    <property type="entry name" value="Acyltransferase_3"/>
</dbReference>
<sequence>MACTAPKDSSAPPRNPPPRLYALDGLRFVAALLVVAYHYITLRDGWGKDPEAISSSVYHLSEYGWLGVEVFFLISGFVICMSGWGRSLGDFVTSRVSRLYPAYWVAVLLTAGVLTAFPEVRSVGSWQNILTNLTMLQEGVGVADLDDVYWTLFVELKFYLLFAIVIFRGVTYRRCVLFCGLWTVAGIFSLGSHNELLTSWAVSQYSPYFIAGIAFYLMHRFRPNALLWAIVAVSFLLAQHYVHGRLVTNLGAKADAVDEWPARLVILMAFVMMGAIALGFFDRLRWSWLATAGNLTYPLYLIHMYVGFTIISLLRHHVPAWLLFPVVTAFMLAISWIIHRCVERPIGRKLRHAMKRSMKEMRADSMDYGRPCPPARAEADIRPSTDRTERRKVHVP</sequence>
<dbReference type="Pfam" id="PF01757">
    <property type="entry name" value="Acyl_transf_3"/>
    <property type="match status" value="1"/>
</dbReference>
<evidence type="ECO:0000313" key="5">
    <source>
        <dbReference type="Proteomes" id="UP001180551"/>
    </source>
</evidence>
<name>A0ABU2T469_9ACTN</name>
<dbReference type="Proteomes" id="UP001180551">
    <property type="component" value="Unassembled WGS sequence"/>
</dbReference>
<feature type="transmembrane region" description="Helical" evidence="2">
    <location>
        <begin position="96"/>
        <end position="117"/>
    </location>
</feature>
<feature type="transmembrane region" description="Helical" evidence="2">
    <location>
        <begin position="148"/>
        <end position="167"/>
    </location>
</feature>
<feature type="transmembrane region" description="Helical" evidence="2">
    <location>
        <begin position="225"/>
        <end position="242"/>
    </location>
</feature>
<keyword evidence="4" id="KW-0808">Transferase</keyword>
<feature type="transmembrane region" description="Helical" evidence="2">
    <location>
        <begin position="20"/>
        <end position="40"/>
    </location>
</feature>
<dbReference type="PANTHER" id="PTHR23028">
    <property type="entry name" value="ACETYLTRANSFERASE"/>
    <property type="match status" value="1"/>
</dbReference>
<feature type="transmembrane region" description="Helical" evidence="2">
    <location>
        <begin position="63"/>
        <end position="84"/>
    </location>
</feature>
<evidence type="ECO:0000259" key="3">
    <source>
        <dbReference type="Pfam" id="PF01757"/>
    </source>
</evidence>
<dbReference type="PANTHER" id="PTHR23028:SF53">
    <property type="entry name" value="ACYL_TRANSF_3 DOMAIN-CONTAINING PROTEIN"/>
    <property type="match status" value="1"/>
</dbReference>
<feature type="transmembrane region" description="Helical" evidence="2">
    <location>
        <begin position="197"/>
        <end position="218"/>
    </location>
</feature>
<feature type="transmembrane region" description="Helical" evidence="2">
    <location>
        <begin position="320"/>
        <end position="342"/>
    </location>
</feature>
<dbReference type="InterPro" id="IPR002656">
    <property type="entry name" value="Acyl_transf_3_dom"/>
</dbReference>
<feature type="region of interest" description="Disordered" evidence="1">
    <location>
        <begin position="362"/>
        <end position="396"/>
    </location>
</feature>
<keyword evidence="5" id="KW-1185">Reference proteome</keyword>
<keyword evidence="2" id="KW-1133">Transmembrane helix</keyword>
<gene>
    <name evidence="4" type="ORF">RM550_04530</name>
</gene>
<feature type="domain" description="Acyltransferase 3" evidence="3">
    <location>
        <begin position="21"/>
        <end position="339"/>
    </location>
</feature>
<accession>A0ABU2T469</accession>
<dbReference type="EC" id="2.3.-.-" evidence="4"/>
<reference evidence="4" key="1">
    <citation type="submission" date="2024-05" db="EMBL/GenBank/DDBJ databases">
        <title>30 novel species of actinomycetes from the DSMZ collection.</title>
        <authorList>
            <person name="Nouioui I."/>
        </authorList>
    </citation>
    <scope>NUCLEOTIDE SEQUENCE</scope>
    <source>
        <strain evidence="4">DSM 41527</strain>
    </source>
</reference>
<feature type="transmembrane region" description="Helical" evidence="2">
    <location>
        <begin position="288"/>
        <end position="314"/>
    </location>
</feature>
<feature type="transmembrane region" description="Helical" evidence="2">
    <location>
        <begin position="174"/>
        <end position="191"/>
    </location>
</feature>
<evidence type="ECO:0000256" key="1">
    <source>
        <dbReference type="SAM" id="MobiDB-lite"/>
    </source>
</evidence>
<keyword evidence="2" id="KW-0472">Membrane</keyword>
<comment type="caution">
    <text evidence="4">The sequence shown here is derived from an EMBL/GenBank/DDBJ whole genome shotgun (WGS) entry which is preliminary data.</text>
</comment>
<protein>
    <submittedName>
        <fullName evidence="4">Acyltransferase</fullName>
        <ecNumber evidence="4">2.3.-.-</ecNumber>
    </submittedName>
</protein>
<evidence type="ECO:0000313" key="4">
    <source>
        <dbReference type="EMBL" id="MDT0455009.1"/>
    </source>
</evidence>
<keyword evidence="4" id="KW-0012">Acyltransferase</keyword>